<dbReference type="PANTHER" id="PTHR30606">
    <property type="entry name" value="LIPID A BIOSYNTHESIS LAUROYL ACYLTRANSFERASE"/>
    <property type="match status" value="1"/>
</dbReference>
<reference evidence="8" key="1">
    <citation type="submission" date="2021-04" db="EMBL/GenBank/DDBJ databases">
        <title>Oceanospirillales bacteria with DddD are important DMSP degraders in coastal seawater.</title>
        <authorList>
            <person name="Liu J."/>
        </authorList>
    </citation>
    <scope>NUCLEOTIDE SEQUENCE</scope>
    <source>
        <strain evidence="8">GY6</strain>
    </source>
</reference>
<evidence type="ECO:0000256" key="4">
    <source>
        <dbReference type="ARBA" id="ARBA00022679"/>
    </source>
</evidence>
<evidence type="ECO:0000256" key="1">
    <source>
        <dbReference type="ARBA" id="ARBA00004533"/>
    </source>
</evidence>
<keyword evidence="7" id="KW-1133">Transmembrane helix</keyword>
<comment type="subcellular location">
    <subcellularLocation>
        <location evidence="1">Cell inner membrane</location>
    </subcellularLocation>
</comment>
<dbReference type="PANTHER" id="PTHR30606:SF9">
    <property type="entry name" value="LIPID A BIOSYNTHESIS LAUROYLTRANSFERASE"/>
    <property type="match status" value="1"/>
</dbReference>
<keyword evidence="2" id="KW-1003">Cell membrane</keyword>
<organism evidence="8 9">
    <name type="scientific">Amphritea atlantica</name>
    <dbReference type="NCBI Taxonomy" id="355243"/>
    <lineage>
        <taxon>Bacteria</taxon>
        <taxon>Pseudomonadati</taxon>
        <taxon>Pseudomonadota</taxon>
        <taxon>Gammaproteobacteria</taxon>
        <taxon>Oceanospirillales</taxon>
        <taxon>Oceanospirillaceae</taxon>
        <taxon>Amphritea</taxon>
    </lineage>
</organism>
<evidence type="ECO:0000313" key="9">
    <source>
        <dbReference type="Proteomes" id="UP001059950"/>
    </source>
</evidence>
<keyword evidence="3" id="KW-0997">Cell inner membrane</keyword>
<keyword evidence="4" id="KW-0808">Transferase</keyword>
<evidence type="ECO:0000256" key="5">
    <source>
        <dbReference type="ARBA" id="ARBA00023136"/>
    </source>
</evidence>
<keyword evidence="5 7" id="KW-0472">Membrane</keyword>
<keyword evidence="6 8" id="KW-0012">Acyltransferase</keyword>
<sequence length="319" mass="36257">MADSGKHWSGVGEAGSLLGMRILLFAYRLFGRWGFRLILLPVISYFYLTRKQARQASAEYLTRLSATFPHCIKKGMTSRQHFWTFGEILLDKLLVWMGHIRRDDVVFETPVAFSELDQSNQGGVILVSHLGNTEVCSALAHQLPDIRVTMLVYTQHAEKFNTLMKQTNSNASINLMQVTDMSPATAMILSERVDAGEYVVIAADRTPVSGAKRTSAVEFLGATASMPQGAFILAGLLRCPVYLMFCLKQEQKYHIYLERFATQLSFNRRHRSEQIQSAVQNYAKRLEHYCQIAPLQWFNFFPFWKSEQPASNPINETLS</sequence>
<evidence type="ECO:0000256" key="7">
    <source>
        <dbReference type="SAM" id="Phobius"/>
    </source>
</evidence>
<dbReference type="EMBL" id="CP073344">
    <property type="protein sequence ID" value="UTW03890.1"/>
    <property type="molecule type" value="Genomic_DNA"/>
</dbReference>
<evidence type="ECO:0000313" key="8">
    <source>
        <dbReference type="EMBL" id="UTW03890.1"/>
    </source>
</evidence>
<evidence type="ECO:0000256" key="6">
    <source>
        <dbReference type="ARBA" id="ARBA00023315"/>
    </source>
</evidence>
<evidence type="ECO:0000256" key="2">
    <source>
        <dbReference type="ARBA" id="ARBA00022475"/>
    </source>
</evidence>
<protein>
    <submittedName>
        <fullName evidence="8">Lipid A biosynthesis acyltransferase</fullName>
    </submittedName>
</protein>
<dbReference type="PIRSF" id="PIRSF028561">
    <property type="entry name" value="Ac_Trasf"/>
    <property type="match status" value="1"/>
</dbReference>
<dbReference type="Pfam" id="PF03279">
    <property type="entry name" value="Lip_A_acyltrans"/>
    <property type="match status" value="1"/>
</dbReference>
<keyword evidence="7" id="KW-0812">Transmembrane</keyword>
<dbReference type="CDD" id="cd07984">
    <property type="entry name" value="LPLAT_LABLAT-like"/>
    <property type="match status" value="1"/>
</dbReference>
<accession>A0ABY5GXT4</accession>
<keyword evidence="9" id="KW-1185">Reference proteome</keyword>
<dbReference type="Proteomes" id="UP001059950">
    <property type="component" value="Chromosome"/>
</dbReference>
<feature type="transmembrane region" description="Helical" evidence="7">
    <location>
        <begin position="30"/>
        <end position="48"/>
    </location>
</feature>
<dbReference type="GO" id="GO:0016746">
    <property type="term" value="F:acyltransferase activity"/>
    <property type="evidence" value="ECO:0007669"/>
    <property type="project" value="UniProtKB-KW"/>
</dbReference>
<dbReference type="InterPro" id="IPR014548">
    <property type="entry name" value="Ac_Trasf"/>
</dbReference>
<proteinExistence type="predicted"/>
<name>A0ABY5GXT4_9GAMM</name>
<dbReference type="InterPro" id="IPR004960">
    <property type="entry name" value="LipA_acyltrans"/>
</dbReference>
<gene>
    <name evidence="8" type="ORF">KDX31_02325</name>
</gene>
<evidence type="ECO:0000256" key="3">
    <source>
        <dbReference type="ARBA" id="ARBA00022519"/>
    </source>
</evidence>